<name>A0A919FUQ4_9MICO</name>
<dbReference type="Proteomes" id="UP000627369">
    <property type="component" value="Unassembled WGS sequence"/>
</dbReference>
<keyword evidence="2" id="KW-0285">Flavoprotein</keyword>
<evidence type="ECO:0000256" key="1">
    <source>
        <dbReference type="ARBA" id="ARBA00001974"/>
    </source>
</evidence>
<dbReference type="GO" id="GO:0005737">
    <property type="term" value="C:cytoplasm"/>
    <property type="evidence" value="ECO:0007669"/>
    <property type="project" value="TreeGrafter"/>
</dbReference>
<evidence type="ECO:0000259" key="5">
    <source>
        <dbReference type="Pfam" id="PF07992"/>
    </source>
</evidence>
<feature type="domain" description="FAD/NAD(P)-binding" evidence="5">
    <location>
        <begin position="11"/>
        <end position="303"/>
    </location>
</feature>
<comment type="caution">
    <text evidence="6">The sequence shown here is derived from an EMBL/GenBank/DDBJ whole genome shotgun (WGS) entry which is preliminary data.</text>
</comment>
<evidence type="ECO:0000313" key="6">
    <source>
        <dbReference type="EMBL" id="GHH72752.1"/>
    </source>
</evidence>
<dbReference type="AlphaFoldDB" id="A0A919FUQ4"/>
<dbReference type="InterPro" id="IPR016156">
    <property type="entry name" value="FAD/NAD-linked_Rdtase_dimer_sf"/>
</dbReference>
<evidence type="ECO:0000256" key="3">
    <source>
        <dbReference type="ARBA" id="ARBA00022827"/>
    </source>
</evidence>
<organism evidence="6 7">
    <name type="scientific">Promicromonospora soli</name>
    <dbReference type="NCBI Taxonomy" id="2035533"/>
    <lineage>
        <taxon>Bacteria</taxon>
        <taxon>Bacillati</taxon>
        <taxon>Actinomycetota</taxon>
        <taxon>Actinomycetes</taxon>
        <taxon>Micrococcales</taxon>
        <taxon>Promicromonosporaceae</taxon>
        <taxon>Promicromonospora</taxon>
    </lineage>
</organism>
<reference evidence="6" key="2">
    <citation type="submission" date="2020-09" db="EMBL/GenBank/DDBJ databases">
        <authorList>
            <person name="Sun Q."/>
            <person name="Zhou Y."/>
        </authorList>
    </citation>
    <scope>NUCLEOTIDE SEQUENCE</scope>
    <source>
        <strain evidence="6">CGMCC 4.7398</strain>
    </source>
</reference>
<evidence type="ECO:0000313" key="7">
    <source>
        <dbReference type="Proteomes" id="UP000627369"/>
    </source>
</evidence>
<dbReference type="InterPro" id="IPR050446">
    <property type="entry name" value="FAD-oxidoreductase/Apoptosis"/>
</dbReference>
<keyword evidence="4" id="KW-0560">Oxidoreductase</keyword>
<keyword evidence="3" id="KW-0274">FAD</keyword>
<dbReference type="PANTHER" id="PTHR43557:SF2">
    <property type="entry name" value="RIESKE DOMAIN-CONTAINING PROTEIN-RELATED"/>
    <property type="match status" value="1"/>
</dbReference>
<evidence type="ECO:0000256" key="4">
    <source>
        <dbReference type="ARBA" id="ARBA00023002"/>
    </source>
</evidence>
<comment type="cofactor">
    <cofactor evidence="1">
        <name>FAD</name>
        <dbReference type="ChEBI" id="CHEBI:57692"/>
    </cofactor>
</comment>
<dbReference type="PANTHER" id="PTHR43557">
    <property type="entry name" value="APOPTOSIS-INDUCING FACTOR 1"/>
    <property type="match status" value="1"/>
</dbReference>
<keyword evidence="7" id="KW-1185">Reference proteome</keyword>
<dbReference type="InterPro" id="IPR036188">
    <property type="entry name" value="FAD/NAD-bd_sf"/>
</dbReference>
<dbReference type="PRINTS" id="PR00368">
    <property type="entry name" value="FADPNR"/>
</dbReference>
<dbReference type="Gene3D" id="3.50.50.60">
    <property type="entry name" value="FAD/NAD(P)-binding domain"/>
    <property type="match status" value="2"/>
</dbReference>
<accession>A0A919FUQ4</accession>
<dbReference type="Pfam" id="PF07992">
    <property type="entry name" value="Pyr_redox_2"/>
    <property type="match status" value="1"/>
</dbReference>
<dbReference type="SUPFAM" id="SSF51905">
    <property type="entry name" value="FAD/NAD(P)-binding domain"/>
    <property type="match status" value="1"/>
</dbReference>
<proteinExistence type="predicted"/>
<evidence type="ECO:0000256" key="2">
    <source>
        <dbReference type="ARBA" id="ARBA00022630"/>
    </source>
</evidence>
<dbReference type="PRINTS" id="PR00411">
    <property type="entry name" value="PNDRDTASEI"/>
</dbReference>
<protein>
    <submittedName>
        <fullName evidence="6">Oxidoreductase</fullName>
    </submittedName>
</protein>
<dbReference type="Gene3D" id="3.30.390.30">
    <property type="match status" value="1"/>
</dbReference>
<dbReference type="EMBL" id="BNAS01000003">
    <property type="protein sequence ID" value="GHH72752.1"/>
    <property type="molecule type" value="Genomic_DNA"/>
</dbReference>
<dbReference type="RefSeq" id="WP_189669404.1">
    <property type="nucleotide sequence ID" value="NZ_BNAS01000003.1"/>
</dbReference>
<dbReference type="SUPFAM" id="SSF55424">
    <property type="entry name" value="FAD/NAD-linked reductases, dimerisation (C-terminal) domain"/>
    <property type="match status" value="1"/>
</dbReference>
<reference evidence="6" key="1">
    <citation type="journal article" date="2014" name="Int. J. Syst. Evol. Microbiol.">
        <title>Complete genome sequence of Corynebacterium casei LMG S-19264T (=DSM 44701T), isolated from a smear-ripened cheese.</title>
        <authorList>
            <consortium name="US DOE Joint Genome Institute (JGI-PGF)"/>
            <person name="Walter F."/>
            <person name="Albersmeier A."/>
            <person name="Kalinowski J."/>
            <person name="Ruckert C."/>
        </authorList>
    </citation>
    <scope>NUCLEOTIDE SEQUENCE</scope>
    <source>
        <strain evidence="6">CGMCC 4.7398</strain>
    </source>
</reference>
<dbReference type="InterPro" id="IPR023753">
    <property type="entry name" value="FAD/NAD-binding_dom"/>
</dbReference>
<gene>
    <name evidence="6" type="ORF">GCM10017772_22820</name>
</gene>
<sequence length="475" mass="49456">MSSPSAQLPRSVVVVGAGLAGAQTASALRKHGFEGRLTVLGSEGLPPYDRPPLSKELLKRTEPLWLADDLGIDLTALADDLRLADPATRLHVDQERAVVRTASGDDVVADAVVLACGSAPVRPVGWDAATTLHTAADAERLRAAIVPGTRLVVVGAGWIGAEVAGVAAGAGVRVTVVEAGPVPLERQLGRSVGGLLAPWYDDAGVTLLTGVPVDQVLPGPRGDAQDGSVTLADGRVLEADVVLAAVGARPASGWLSGSLPLETSGGLRVNRAGRLMGLHSPTDPAGKLHLDALRRIWAVGDIATREHPVFGPVPGGHWSAALHDPEVTVRALLGLDERAAEPEHVRERLGLAPIPAHAPYVFSQQLGHDLALFGVPSPFDEVVLRGAPAASDVPAPADGPARPGGWAALYLENALDRHPRRTADGHRVATVRALLLVDSPREVGQARKLMNRGVPLEVDLDRAMDPAIKLKDAVV</sequence>
<dbReference type="GO" id="GO:0016651">
    <property type="term" value="F:oxidoreductase activity, acting on NAD(P)H"/>
    <property type="evidence" value="ECO:0007669"/>
    <property type="project" value="TreeGrafter"/>
</dbReference>